<evidence type="ECO:0008006" key="3">
    <source>
        <dbReference type="Google" id="ProtNLM"/>
    </source>
</evidence>
<dbReference type="Proteomes" id="UP001500058">
    <property type="component" value="Unassembled WGS sequence"/>
</dbReference>
<dbReference type="RefSeq" id="WP_344632632.1">
    <property type="nucleotide sequence ID" value="NZ_BAAATJ010000021.1"/>
</dbReference>
<evidence type="ECO:0000313" key="1">
    <source>
        <dbReference type="EMBL" id="GAA2409133.1"/>
    </source>
</evidence>
<gene>
    <name evidence="1" type="ORF">GCM10010420_41970</name>
</gene>
<sequence length="68" mass="7368">MAAHAPSRTDRRRTAGSADTRLPWWAVALPAAAFAVLLALTAGGEASAAEPPQSLVRLLEYLRQLLWR</sequence>
<name>A0ABP5VQ91_9ACTN</name>
<comment type="caution">
    <text evidence="1">The sequence shown here is derived from an EMBL/GenBank/DDBJ whole genome shotgun (WGS) entry which is preliminary data.</text>
</comment>
<organism evidence="1 2">
    <name type="scientific">Streptomyces glaucosporus</name>
    <dbReference type="NCBI Taxonomy" id="284044"/>
    <lineage>
        <taxon>Bacteria</taxon>
        <taxon>Bacillati</taxon>
        <taxon>Actinomycetota</taxon>
        <taxon>Actinomycetes</taxon>
        <taxon>Kitasatosporales</taxon>
        <taxon>Streptomycetaceae</taxon>
        <taxon>Streptomyces</taxon>
    </lineage>
</organism>
<protein>
    <recommendedName>
        <fullName evidence="3">Secreted protein</fullName>
    </recommendedName>
</protein>
<dbReference type="EMBL" id="BAAATJ010000021">
    <property type="protein sequence ID" value="GAA2409133.1"/>
    <property type="molecule type" value="Genomic_DNA"/>
</dbReference>
<keyword evidence="2" id="KW-1185">Reference proteome</keyword>
<accession>A0ABP5VQ91</accession>
<reference evidence="2" key="1">
    <citation type="journal article" date="2019" name="Int. J. Syst. Evol. Microbiol.">
        <title>The Global Catalogue of Microorganisms (GCM) 10K type strain sequencing project: providing services to taxonomists for standard genome sequencing and annotation.</title>
        <authorList>
            <consortium name="The Broad Institute Genomics Platform"/>
            <consortium name="The Broad Institute Genome Sequencing Center for Infectious Disease"/>
            <person name="Wu L."/>
            <person name="Ma J."/>
        </authorList>
    </citation>
    <scope>NUCLEOTIDE SEQUENCE [LARGE SCALE GENOMIC DNA]</scope>
    <source>
        <strain evidence="2">JCM 6921</strain>
    </source>
</reference>
<proteinExistence type="predicted"/>
<evidence type="ECO:0000313" key="2">
    <source>
        <dbReference type="Proteomes" id="UP001500058"/>
    </source>
</evidence>